<name>A0AB39SJ62_9ACTN</name>
<evidence type="ECO:0000313" key="8">
    <source>
        <dbReference type="EMBL" id="XDQ66231.1"/>
    </source>
</evidence>
<keyword evidence="4 7" id="KW-1133">Transmembrane helix</keyword>
<evidence type="ECO:0000256" key="6">
    <source>
        <dbReference type="RuleBase" id="RU000477"/>
    </source>
</evidence>
<comment type="subcellular location">
    <subcellularLocation>
        <location evidence="1">Membrane</location>
        <topology evidence="1">Multi-pass membrane protein</topology>
    </subcellularLocation>
</comment>
<evidence type="ECO:0000256" key="5">
    <source>
        <dbReference type="ARBA" id="ARBA00023136"/>
    </source>
</evidence>
<dbReference type="PRINTS" id="PR00783">
    <property type="entry name" value="MINTRINSICP"/>
</dbReference>
<feature type="transmembrane region" description="Helical" evidence="7">
    <location>
        <begin position="49"/>
        <end position="68"/>
    </location>
</feature>
<protein>
    <submittedName>
        <fullName evidence="8">Aquaporin</fullName>
    </submittedName>
</protein>
<evidence type="ECO:0000256" key="1">
    <source>
        <dbReference type="ARBA" id="ARBA00004141"/>
    </source>
</evidence>
<gene>
    <name evidence="8" type="ORF">AB5J50_38170</name>
</gene>
<sequence>MSNSAQSRADLVRHSAYEFALTTVLLFVVVSLVRWLALPGSSLTIGNPHTLFAVAGIAVAALIAALMYSPPGRASGGHLHPGVTVFLWSSGLFPARAVLPYLAAQLAGSVAGTALAGAVWGEPVRQVGYGAVAPAPGTGAVELFLIEGAALAAVFVAVALVMARPALRGLIPAVIGIGVGVVIATLGTVTGASINPARAFGPALLSGHHEHFWNYMIAPLVAPALVGLAHRALLTRRAAAPSPASASAEA</sequence>
<dbReference type="PANTHER" id="PTHR19139:SF199">
    <property type="entry name" value="MIP17260P"/>
    <property type="match status" value="1"/>
</dbReference>
<comment type="similarity">
    <text evidence="2 6">Belongs to the MIP/aquaporin (TC 1.A.8) family.</text>
</comment>
<evidence type="ECO:0000256" key="7">
    <source>
        <dbReference type="SAM" id="Phobius"/>
    </source>
</evidence>
<keyword evidence="5 7" id="KW-0472">Membrane</keyword>
<dbReference type="SUPFAM" id="SSF81338">
    <property type="entry name" value="Aquaporin-like"/>
    <property type="match status" value="1"/>
</dbReference>
<dbReference type="RefSeq" id="WP_327432577.1">
    <property type="nucleotide sequence ID" value="NZ_CP163440.1"/>
</dbReference>
<organism evidence="8">
    <name type="scientific">Streptomyces sp. R35</name>
    <dbReference type="NCBI Taxonomy" id="3238630"/>
    <lineage>
        <taxon>Bacteria</taxon>
        <taxon>Bacillati</taxon>
        <taxon>Actinomycetota</taxon>
        <taxon>Actinomycetes</taxon>
        <taxon>Kitasatosporales</taxon>
        <taxon>Streptomycetaceae</taxon>
        <taxon>Streptomyces</taxon>
    </lineage>
</organism>
<evidence type="ECO:0000256" key="4">
    <source>
        <dbReference type="ARBA" id="ARBA00022989"/>
    </source>
</evidence>
<feature type="transmembrane region" description="Helical" evidence="7">
    <location>
        <begin position="140"/>
        <end position="163"/>
    </location>
</feature>
<dbReference type="InterPro" id="IPR023271">
    <property type="entry name" value="Aquaporin-like"/>
</dbReference>
<dbReference type="InterPro" id="IPR034294">
    <property type="entry name" value="Aquaporin_transptr"/>
</dbReference>
<dbReference type="Gene3D" id="1.20.1080.10">
    <property type="entry name" value="Glycerol uptake facilitator protein"/>
    <property type="match status" value="1"/>
</dbReference>
<proteinExistence type="inferred from homology"/>
<feature type="transmembrane region" description="Helical" evidence="7">
    <location>
        <begin position="98"/>
        <end position="120"/>
    </location>
</feature>
<keyword evidence="6" id="KW-0813">Transport</keyword>
<dbReference type="GO" id="GO:0015250">
    <property type="term" value="F:water channel activity"/>
    <property type="evidence" value="ECO:0007669"/>
    <property type="project" value="TreeGrafter"/>
</dbReference>
<dbReference type="InterPro" id="IPR000425">
    <property type="entry name" value="MIP"/>
</dbReference>
<feature type="transmembrane region" description="Helical" evidence="7">
    <location>
        <begin position="170"/>
        <end position="192"/>
    </location>
</feature>
<accession>A0AB39SJ62</accession>
<feature type="transmembrane region" description="Helical" evidence="7">
    <location>
        <begin position="16"/>
        <end position="37"/>
    </location>
</feature>
<dbReference type="PANTHER" id="PTHR19139">
    <property type="entry name" value="AQUAPORIN TRANSPORTER"/>
    <property type="match status" value="1"/>
</dbReference>
<keyword evidence="3 6" id="KW-0812">Transmembrane</keyword>
<evidence type="ECO:0000256" key="2">
    <source>
        <dbReference type="ARBA" id="ARBA00006175"/>
    </source>
</evidence>
<evidence type="ECO:0000256" key="3">
    <source>
        <dbReference type="ARBA" id="ARBA00022692"/>
    </source>
</evidence>
<dbReference type="AlphaFoldDB" id="A0AB39SJ62"/>
<dbReference type="GO" id="GO:0005886">
    <property type="term" value="C:plasma membrane"/>
    <property type="evidence" value="ECO:0007669"/>
    <property type="project" value="TreeGrafter"/>
</dbReference>
<feature type="transmembrane region" description="Helical" evidence="7">
    <location>
        <begin position="212"/>
        <end position="229"/>
    </location>
</feature>
<reference evidence="8" key="1">
    <citation type="submission" date="2024-07" db="EMBL/GenBank/DDBJ databases">
        <authorList>
            <person name="Yu S.T."/>
        </authorList>
    </citation>
    <scope>NUCLEOTIDE SEQUENCE</scope>
    <source>
        <strain evidence="8">R35</strain>
    </source>
</reference>
<dbReference type="Pfam" id="PF00230">
    <property type="entry name" value="MIP"/>
    <property type="match status" value="1"/>
</dbReference>
<dbReference type="EMBL" id="CP163440">
    <property type="protein sequence ID" value="XDQ66231.1"/>
    <property type="molecule type" value="Genomic_DNA"/>
</dbReference>